<evidence type="ECO:0000256" key="1">
    <source>
        <dbReference type="ARBA" id="ARBA00022484"/>
    </source>
</evidence>
<evidence type="ECO:0000256" key="5">
    <source>
        <dbReference type="ARBA" id="ARBA00022953"/>
    </source>
</evidence>
<dbReference type="InterPro" id="IPR007094">
    <property type="entry name" value="RNA-dir_pol_PSvirus"/>
</dbReference>
<dbReference type="InterPro" id="IPR043502">
    <property type="entry name" value="DNA/RNA_pol_sf"/>
</dbReference>
<reference evidence="7" key="1">
    <citation type="submission" date="2021-07" db="EMBL/GenBank/DDBJ databases">
        <title>Communication and adaptive evolution of viruses within giant pandas and their associated organisms in a local ecological environment.</title>
        <authorList>
            <person name="Zhao M."/>
            <person name="Liu S."/>
            <person name="Zhang W."/>
        </authorList>
    </citation>
    <scope>NUCLEOTIDE SEQUENCE</scope>
    <source>
        <strain evidence="7">Rpf279PicobV01-12</strain>
    </source>
</reference>
<keyword evidence="2" id="KW-0808">Transferase</keyword>
<dbReference type="Pfam" id="PF00680">
    <property type="entry name" value="RdRP_1"/>
    <property type="match status" value="1"/>
</dbReference>
<dbReference type="EMBL" id="MZ556292">
    <property type="protein sequence ID" value="UBJ26014.1"/>
    <property type="molecule type" value="Genomic_RNA"/>
</dbReference>
<keyword evidence="5" id="KW-0693">Viral RNA replication</keyword>
<feature type="domain" description="RdRp catalytic" evidence="6">
    <location>
        <begin position="282"/>
        <end position="421"/>
    </location>
</feature>
<proteinExistence type="predicted"/>
<evidence type="ECO:0000256" key="2">
    <source>
        <dbReference type="ARBA" id="ARBA00022679"/>
    </source>
</evidence>
<evidence type="ECO:0000256" key="3">
    <source>
        <dbReference type="ARBA" id="ARBA00022695"/>
    </source>
</evidence>
<dbReference type="InterPro" id="IPR043128">
    <property type="entry name" value="Rev_trsase/Diguanyl_cyclase"/>
</dbReference>
<evidence type="ECO:0000256" key="4">
    <source>
        <dbReference type="ARBA" id="ARBA00022741"/>
    </source>
</evidence>
<sequence length="569" mass="64949">MATMLETAFKKAKVFPSVKDACKGLDTPWETSDFEAMKGVIERMSRKYTLTDPDQVLDKRLYNLTCAMLRESAATKPDNVEILGLLEKAVESKRLTKRFQDPSVTRASFQDFLSPSKASALWKREVKGAMATVESSLNIVTLEPIRVTEDTEFNELFSNDKASAGFFSPGSKKSSKSREILHQVQQFQFEIENDIKPREPYPCIAFKRCQMSKMANGKTLTLHTIKYKQRFVWGYSSDMTGIEATVARPIINHFVKNVPWYAGGQSLEQIRAMIKSNRKTYDYWYSIDYSKYDSTVPNWLISAAFSIIKKFYIGNRLALETLDYVEDFFINTTVVLPDGGVYKKSKGIPSGSYFTQIIGSLCNAIMVNAYFQRAERVEKDFLLGNSAVVRRGLVQQHSQTSCSIMGDDNLFFTHKPVDMVEFADYLKRTFGVVIHPDKCAKGVSQKDDPEYLKRHWALEGAYRDALETLINMLYPEQWRKYDTYDPIMIIWSYWLGYPLTFDGLFEIEKTLEYSEDALKALEKSDSWVPSAALPSGMVVGQASTLVMKGSPMVKHWNEGYKRRLAVKQA</sequence>
<keyword evidence="1 7" id="KW-0696">RNA-directed RNA polymerase</keyword>
<dbReference type="GO" id="GO:0003723">
    <property type="term" value="F:RNA binding"/>
    <property type="evidence" value="ECO:0007669"/>
    <property type="project" value="InterPro"/>
</dbReference>
<dbReference type="Gene3D" id="3.30.70.270">
    <property type="match status" value="1"/>
</dbReference>
<dbReference type="GO" id="GO:0039694">
    <property type="term" value="P:viral RNA genome replication"/>
    <property type="evidence" value="ECO:0007669"/>
    <property type="project" value="InterPro"/>
</dbReference>
<dbReference type="GO" id="GO:0000166">
    <property type="term" value="F:nucleotide binding"/>
    <property type="evidence" value="ECO:0007669"/>
    <property type="project" value="UniProtKB-KW"/>
</dbReference>
<name>A0A8K1M4M0_9VIRU</name>
<dbReference type="GO" id="GO:0006351">
    <property type="term" value="P:DNA-templated transcription"/>
    <property type="evidence" value="ECO:0007669"/>
    <property type="project" value="InterPro"/>
</dbReference>
<evidence type="ECO:0000313" key="7">
    <source>
        <dbReference type="EMBL" id="UBJ26014.1"/>
    </source>
</evidence>
<keyword evidence="3" id="KW-0548">Nucleotidyltransferase</keyword>
<protein>
    <submittedName>
        <fullName evidence="7">Putative RNA-dependent RNA polymerase</fullName>
    </submittedName>
</protein>
<dbReference type="GO" id="GO:0003968">
    <property type="term" value="F:RNA-directed RNA polymerase activity"/>
    <property type="evidence" value="ECO:0007669"/>
    <property type="project" value="UniProtKB-KW"/>
</dbReference>
<organism evidence="7">
    <name type="scientific">Red panda associated partiti-like virus</name>
    <dbReference type="NCBI Taxonomy" id="2864003"/>
    <lineage>
        <taxon>Viruses</taxon>
        <taxon>Riboviria</taxon>
        <taxon>Orthornavirae</taxon>
        <taxon>Pisuviricota</taxon>
        <taxon>Duplopiviricetes</taxon>
        <taxon>Durnavirales</taxon>
        <taxon>Partitiviridae</taxon>
    </lineage>
</organism>
<evidence type="ECO:0000259" key="6">
    <source>
        <dbReference type="PROSITE" id="PS50507"/>
    </source>
</evidence>
<dbReference type="InterPro" id="IPR001205">
    <property type="entry name" value="RNA-dir_pol_C"/>
</dbReference>
<accession>A0A8K1M4M0</accession>
<dbReference type="SUPFAM" id="SSF56672">
    <property type="entry name" value="DNA/RNA polymerases"/>
    <property type="match status" value="1"/>
</dbReference>
<keyword evidence="4" id="KW-0547">Nucleotide-binding</keyword>
<dbReference type="PROSITE" id="PS50507">
    <property type="entry name" value="RDRP_SSRNA_POS"/>
    <property type="match status" value="1"/>
</dbReference>